<evidence type="ECO:0000256" key="6">
    <source>
        <dbReference type="SAM" id="MobiDB-lite"/>
    </source>
</evidence>
<sequence length="180" mass="19465">MVTLVYVSDAHASSHLDGTDPSGADRPDPDELEAHVPLPPALPVSENIADDALDLKTQAVRFVVTGGVSAVVDFGLYLLLLVVVGLPVNIAKGLSFIAGTTTAYLINRRWTFRAEPSTARFVAVVILYAVTFAVQVGINWALYHALADEWWRLPLAFVVAQGTATVINFVVQRAVIFKIH</sequence>
<organism evidence="9 10">
    <name type="scientific">Rhodococcus triatomae</name>
    <dbReference type="NCBI Taxonomy" id="300028"/>
    <lineage>
        <taxon>Bacteria</taxon>
        <taxon>Bacillati</taxon>
        <taxon>Actinomycetota</taxon>
        <taxon>Actinomycetes</taxon>
        <taxon>Mycobacteriales</taxon>
        <taxon>Nocardiaceae</taxon>
        <taxon>Rhodococcus</taxon>
    </lineage>
</organism>
<proteinExistence type="inferred from homology"/>
<dbReference type="AlphaFoldDB" id="A0A1G8I0Z4"/>
<evidence type="ECO:0000259" key="8">
    <source>
        <dbReference type="Pfam" id="PF04138"/>
    </source>
</evidence>
<name>A0A1G8I0Z4_9NOCA</name>
<dbReference type="PANTHER" id="PTHR38459:SF6">
    <property type="entry name" value="ARABINOGALACTAN BIOSYNTHESIS RECRUITING PROTEIN RV3789"/>
    <property type="match status" value="1"/>
</dbReference>
<dbReference type="InterPro" id="IPR051401">
    <property type="entry name" value="GtrA_CellWall_Glycosyl"/>
</dbReference>
<evidence type="ECO:0000256" key="1">
    <source>
        <dbReference type="ARBA" id="ARBA00004141"/>
    </source>
</evidence>
<keyword evidence="4 7" id="KW-1133">Transmembrane helix</keyword>
<comment type="subcellular location">
    <subcellularLocation>
        <location evidence="1">Membrane</location>
        <topology evidence="1">Multi-pass membrane protein</topology>
    </subcellularLocation>
</comment>
<gene>
    <name evidence="9" type="ORF">SAMN05444695_105124</name>
</gene>
<dbReference type="PANTHER" id="PTHR38459">
    <property type="entry name" value="PROPHAGE BACTOPRENOL-LINKED GLUCOSE TRANSLOCASE HOMOLOG"/>
    <property type="match status" value="1"/>
</dbReference>
<evidence type="ECO:0000256" key="5">
    <source>
        <dbReference type="ARBA" id="ARBA00023136"/>
    </source>
</evidence>
<evidence type="ECO:0000313" key="9">
    <source>
        <dbReference type="EMBL" id="SDI12482.1"/>
    </source>
</evidence>
<dbReference type="GO" id="GO:0005886">
    <property type="term" value="C:plasma membrane"/>
    <property type="evidence" value="ECO:0007669"/>
    <property type="project" value="TreeGrafter"/>
</dbReference>
<evidence type="ECO:0000256" key="7">
    <source>
        <dbReference type="SAM" id="Phobius"/>
    </source>
</evidence>
<dbReference type="Proteomes" id="UP000183263">
    <property type="component" value="Unassembled WGS sequence"/>
</dbReference>
<feature type="region of interest" description="Disordered" evidence="6">
    <location>
        <begin position="13"/>
        <end position="32"/>
    </location>
</feature>
<keyword evidence="10" id="KW-1185">Reference proteome</keyword>
<evidence type="ECO:0000256" key="3">
    <source>
        <dbReference type="ARBA" id="ARBA00022692"/>
    </source>
</evidence>
<keyword evidence="5 7" id="KW-0472">Membrane</keyword>
<accession>A0A1G8I0Z4</accession>
<reference evidence="9 10" key="1">
    <citation type="submission" date="2016-10" db="EMBL/GenBank/DDBJ databases">
        <authorList>
            <person name="de Groot N.N."/>
        </authorList>
    </citation>
    <scope>NUCLEOTIDE SEQUENCE [LARGE SCALE GENOMIC DNA]</scope>
    <source>
        <strain evidence="9 10">DSM 44892</strain>
    </source>
</reference>
<dbReference type="EMBL" id="FNDN01000005">
    <property type="protein sequence ID" value="SDI12482.1"/>
    <property type="molecule type" value="Genomic_DNA"/>
</dbReference>
<keyword evidence="3 7" id="KW-0812">Transmembrane</keyword>
<dbReference type="GO" id="GO:0000271">
    <property type="term" value="P:polysaccharide biosynthetic process"/>
    <property type="evidence" value="ECO:0007669"/>
    <property type="project" value="InterPro"/>
</dbReference>
<comment type="similarity">
    <text evidence="2">Belongs to the GtrA family.</text>
</comment>
<dbReference type="Pfam" id="PF04138">
    <property type="entry name" value="GtrA_DPMS_TM"/>
    <property type="match status" value="1"/>
</dbReference>
<evidence type="ECO:0000256" key="4">
    <source>
        <dbReference type="ARBA" id="ARBA00022989"/>
    </source>
</evidence>
<feature type="transmembrane region" description="Helical" evidence="7">
    <location>
        <begin position="119"/>
        <end position="138"/>
    </location>
</feature>
<evidence type="ECO:0000256" key="2">
    <source>
        <dbReference type="ARBA" id="ARBA00009399"/>
    </source>
</evidence>
<protein>
    <submittedName>
        <fullName evidence="9">Putative flippase GtrA (Transmembrane translocase of bactoprenol-linked glucose)</fullName>
    </submittedName>
</protein>
<dbReference type="InterPro" id="IPR007267">
    <property type="entry name" value="GtrA_DPMS_TM"/>
</dbReference>
<feature type="transmembrane region" description="Helical" evidence="7">
    <location>
        <begin position="150"/>
        <end position="171"/>
    </location>
</feature>
<evidence type="ECO:0000313" key="10">
    <source>
        <dbReference type="Proteomes" id="UP000183263"/>
    </source>
</evidence>
<feature type="domain" description="GtrA/DPMS transmembrane" evidence="8">
    <location>
        <begin position="61"/>
        <end position="177"/>
    </location>
</feature>